<dbReference type="InterPro" id="IPR036390">
    <property type="entry name" value="WH_DNA-bd_sf"/>
</dbReference>
<organism evidence="2 3">
    <name type="scientific">Tigheibacillus halophilus</name>
    <dbReference type="NCBI Taxonomy" id="361280"/>
    <lineage>
        <taxon>Bacteria</taxon>
        <taxon>Bacillati</taxon>
        <taxon>Bacillota</taxon>
        <taxon>Bacilli</taxon>
        <taxon>Bacillales</taxon>
        <taxon>Bacillaceae</taxon>
        <taxon>Tigheibacillus</taxon>
    </lineage>
</organism>
<evidence type="ECO:0000313" key="3">
    <source>
        <dbReference type="Proteomes" id="UP001281447"/>
    </source>
</evidence>
<feature type="domain" description="HTH marR-type" evidence="1">
    <location>
        <begin position="59"/>
        <end position="115"/>
    </location>
</feature>
<dbReference type="Gene3D" id="1.10.10.10">
    <property type="entry name" value="Winged helix-like DNA-binding domain superfamily/Winged helix DNA-binding domain"/>
    <property type="match status" value="1"/>
</dbReference>
<name>A0ABU5C9H5_9BACI</name>
<dbReference type="EMBL" id="JAWDIP010000003">
    <property type="protein sequence ID" value="MDY0395695.1"/>
    <property type="molecule type" value="Genomic_DNA"/>
</dbReference>
<dbReference type="InterPro" id="IPR000835">
    <property type="entry name" value="HTH_MarR-typ"/>
</dbReference>
<evidence type="ECO:0000313" key="2">
    <source>
        <dbReference type="EMBL" id="MDY0395695.1"/>
    </source>
</evidence>
<accession>A0ABU5C9H5</accession>
<gene>
    <name evidence="2" type="ORF">RWE15_16310</name>
</gene>
<dbReference type="Proteomes" id="UP001281447">
    <property type="component" value="Unassembled WGS sequence"/>
</dbReference>
<dbReference type="InterPro" id="IPR036388">
    <property type="entry name" value="WH-like_DNA-bd_sf"/>
</dbReference>
<proteinExistence type="predicted"/>
<evidence type="ECO:0000259" key="1">
    <source>
        <dbReference type="Pfam" id="PF01047"/>
    </source>
</evidence>
<reference evidence="2 3" key="1">
    <citation type="submission" date="2023-10" db="EMBL/GenBank/DDBJ databases">
        <title>Virgibacillus halophilus 5B73C genome.</title>
        <authorList>
            <person name="Miliotis G."/>
            <person name="Sengupta P."/>
            <person name="Hameed A."/>
            <person name="Chuvochina M."/>
            <person name="Mcdonagh F."/>
            <person name="Simpson A.C."/>
            <person name="Singh N.K."/>
            <person name="Rekha P.D."/>
            <person name="Raman K."/>
            <person name="Hugenholtz P."/>
            <person name="Venkateswaran K."/>
        </authorList>
    </citation>
    <scope>NUCLEOTIDE SEQUENCE [LARGE SCALE GENOMIC DNA]</scope>
    <source>
        <strain evidence="2 3">5B73C</strain>
    </source>
</reference>
<keyword evidence="3" id="KW-1185">Reference proteome</keyword>
<dbReference type="SUPFAM" id="SSF46785">
    <property type="entry name" value="Winged helix' DNA-binding domain"/>
    <property type="match status" value="1"/>
</dbReference>
<protein>
    <submittedName>
        <fullName evidence="2">MarR family transcriptional regulator</fullName>
    </submittedName>
</protein>
<comment type="caution">
    <text evidence="2">The sequence shown here is derived from an EMBL/GenBank/DDBJ whole genome shotgun (WGS) entry which is preliminary data.</text>
</comment>
<sequence length="155" mass="17434">MNRPFGKDSYNDKEAIILELLTLSGKLIQKWNVEGDDEEIQWMLHHCTNPALKEVLKEITVSMLHVLEAIGQLEPVNGITISQKMNIPKGTVSKATRRLADKQLINSSTRPNNKKGKNISYNSSWKGTFFICIVICIRKLKKMSSAFSVSTSKAN</sequence>
<dbReference type="Pfam" id="PF01047">
    <property type="entry name" value="MarR"/>
    <property type="match status" value="1"/>
</dbReference>